<feature type="transmembrane region" description="Helical" evidence="10">
    <location>
        <begin position="211"/>
        <end position="229"/>
    </location>
</feature>
<keyword evidence="6 9" id="KW-0863">Zinc-finger</keyword>
<dbReference type="KEGG" id="rsz:108824441"/>
<keyword evidence="12" id="KW-1185">Reference proteome</keyword>
<dbReference type="PROSITE" id="PS50089">
    <property type="entry name" value="ZF_RING_2"/>
    <property type="match status" value="1"/>
</dbReference>
<keyword evidence="7" id="KW-0833">Ubl conjugation pathway</keyword>
<keyword evidence="10" id="KW-0812">Transmembrane</keyword>
<dbReference type="AlphaFoldDB" id="A0A9W3D1R9"/>
<dbReference type="GO" id="GO:0008270">
    <property type="term" value="F:zinc ion binding"/>
    <property type="evidence" value="ECO:0007669"/>
    <property type="project" value="UniProtKB-KW"/>
</dbReference>
<evidence type="ECO:0000256" key="1">
    <source>
        <dbReference type="ARBA" id="ARBA00000900"/>
    </source>
</evidence>
<dbReference type="InterPro" id="IPR013083">
    <property type="entry name" value="Znf_RING/FYVE/PHD"/>
</dbReference>
<accession>A0A9W3D1R9</accession>
<organism evidence="12 13">
    <name type="scientific">Raphanus sativus</name>
    <name type="common">Radish</name>
    <name type="synonym">Raphanus raphanistrum var. sativus</name>
    <dbReference type="NCBI Taxonomy" id="3726"/>
    <lineage>
        <taxon>Eukaryota</taxon>
        <taxon>Viridiplantae</taxon>
        <taxon>Streptophyta</taxon>
        <taxon>Embryophyta</taxon>
        <taxon>Tracheophyta</taxon>
        <taxon>Spermatophyta</taxon>
        <taxon>Magnoliopsida</taxon>
        <taxon>eudicotyledons</taxon>
        <taxon>Gunneridae</taxon>
        <taxon>Pentapetalae</taxon>
        <taxon>rosids</taxon>
        <taxon>malvids</taxon>
        <taxon>Brassicales</taxon>
        <taxon>Brassicaceae</taxon>
        <taxon>Brassiceae</taxon>
        <taxon>Raphanus</taxon>
    </lineage>
</organism>
<dbReference type="GeneID" id="108824441"/>
<dbReference type="OrthoDB" id="21204at2759"/>
<keyword evidence="8" id="KW-0862">Zinc</keyword>
<dbReference type="PANTHER" id="PTHR15710">
    <property type="entry name" value="E3 UBIQUITIN-PROTEIN LIGASE PRAJA"/>
    <property type="match status" value="1"/>
</dbReference>
<evidence type="ECO:0000256" key="2">
    <source>
        <dbReference type="ARBA" id="ARBA00004906"/>
    </source>
</evidence>
<dbReference type="RefSeq" id="XP_056857810.1">
    <property type="nucleotide sequence ID" value="XM_057001830.1"/>
</dbReference>
<evidence type="ECO:0000256" key="8">
    <source>
        <dbReference type="ARBA" id="ARBA00022833"/>
    </source>
</evidence>
<keyword evidence="10" id="KW-0472">Membrane</keyword>
<evidence type="ECO:0000313" key="12">
    <source>
        <dbReference type="Proteomes" id="UP000504610"/>
    </source>
</evidence>
<dbReference type="Pfam" id="PF13639">
    <property type="entry name" value="zf-RING_2"/>
    <property type="match status" value="1"/>
</dbReference>
<sequence>MASQDYRPRIIVNGTRRTRTFHFFYCRHCSRTIRLRNYGLYGPICPFCSREINLHDEVDIMRLNRPFWDTDTDWITLHLINSSRSNRFNHELVNDTNDDFVDATPNERVGPPPASLSAIEDLKTVTITEEDLAKEKVCAICKEEFEVGEEGKELKCLHLYHPSCIVSWLNIHNTCPICRFEVRSGDYESNVDGGGSHHVNDDRSDRSRIRVCSLWPLGMIFGWVHSLFVKIPPPDLTFMAILLCFHVF</sequence>
<dbReference type="GO" id="GO:0061630">
    <property type="term" value="F:ubiquitin protein ligase activity"/>
    <property type="evidence" value="ECO:0007669"/>
    <property type="project" value="UniProtKB-EC"/>
</dbReference>
<dbReference type="EC" id="2.3.2.27" evidence="3"/>
<evidence type="ECO:0000313" key="13">
    <source>
        <dbReference type="RefSeq" id="XP_056857810.1"/>
    </source>
</evidence>
<dbReference type="GO" id="GO:0000209">
    <property type="term" value="P:protein polyubiquitination"/>
    <property type="evidence" value="ECO:0007669"/>
    <property type="project" value="UniProtKB-ARBA"/>
</dbReference>
<evidence type="ECO:0000256" key="6">
    <source>
        <dbReference type="ARBA" id="ARBA00022771"/>
    </source>
</evidence>
<dbReference type="GO" id="GO:0005737">
    <property type="term" value="C:cytoplasm"/>
    <property type="evidence" value="ECO:0007669"/>
    <property type="project" value="TreeGrafter"/>
</dbReference>
<comment type="pathway">
    <text evidence="2">Protein modification; protein ubiquitination.</text>
</comment>
<evidence type="ECO:0000256" key="9">
    <source>
        <dbReference type="PROSITE-ProRule" id="PRU00175"/>
    </source>
</evidence>
<name>A0A9W3D1R9_RAPSA</name>
<dbReference type="PANTHER" id="PTHR15710:SF116">
    <property type="entry name" value="RING_U-BOX SUPERFAMILY PROTEIN"/>
    <property type="match status" value="1"/>
</dbReference>
<proteinExistence type="predicted"/>
<dbReference type="Proteomes" id="UP000504610">
    <property type="component" value="Unplaced"/>
</dbReference>
<dbReference type="SMART" id="SM00744">
    <property type="entry name" value="RINGv"/>
    <property type="match status" value="1"/>
</dbReference>
<dbReference type="SUPFAM" id="SSF57850">
    <property type="entry name" value="RING/U-box"/>
    <property type="match status" value="1"/>
</dbReference>
<evidence type="ECO:0000256" key="5">
    <source>
        <dbReference type="ARBA" id="ARBA00022723"/>
    </source>
</evidence>
<dbReference type="FunFam" id="3.30.40.10:FF:000069">
    <property type="entry name" value="E3 ubiquitin-protein ligase RNF115"/>
    <property type="match status" value="1"/>
</dbReference>
<keyword evidence="10" id="KW-1133">Transmembrane helix</keyword>
<dbReference type="SMART" id="SM00184">
    <property type="entry name" value="RING"/>
    <property type="match status" value="1"/>
</dbReference>
<keyword evidence="5" id="KW-0479">Metal-binding</keyword>
<evidence type="ECO:0000259" key="11">
    <source>
        <dbReference type="PROSITE" id="PS50089"/>
    </source>
</evidence>
<keyword evidence="4" id="KW-0808">Transferase</keyword>
<dbReference type="Gene3D" id="3.30.40.10">
    <property type="entry name" value="Zinc/RING finger domain, C3HC4 (zinc finger)"/>
    <property type="match status" value="1"/>
</dbReference>
<evidence type="ECO:0000256" key="10">
    <source>
        <dbReference type="SAM" id="Phobius"/>
    </source>
</evidence>
<dbReference type="InterPro" id="IPR011016">
    <property type="entry name" value="Znf_RING-CH"/>
</dbReference>
<protein>
    <recommendedName>
        <fullName evidence="3">RING-type E3 ubiquitin transferase</fullName>
        <ecNumber evidence="3">2.3.2.27</ecNumber>
    </recommendedName>
</protein>
<reference evidence="13" key="1">
    <citation type="submission" date="2025-08" db="UniProtKB">
        <authorList>
            <consortium name="RefSeq"/>
        </authorList>
    </citation>
    <scope>IDENTIFICATION</scope>
    <source>
        <tissue evidence="13">Leaf</tissue>
    </source>
</reference>
<evidence type="ECO:0000256" key="4">
    <source>
        <dbReference type="ARBA" id="ARBA00022679"/>
    </source>
</evidence>
<gene>
    <name evidence="13" type="primary">LOC108824441</name>
</gene>
<comment type="catalytic activity">
    <reaction evidence="1">
        <text>S-ubiquitinyl-[E2 ubiquitin-conjugating enzyme]-L-cysteine + [acceptor protein]-L-lysine = [E2 ubiquitin-conjugating enzyme]-L-cysteine + N(6)-ubiquitinyl-[acceptor protein]-L-lysine.</text>
        <dbReference type="EC" id="2.3.2.27"/>
    </reaction>
</comment>
<dbReference type="InterPro" id="IPR001841">
    <property type="entry name" value="Znf_RING"/>
</dbReference>
<evidence type="ECO:0000256" key="7">
    <source>
        <dbReference type="ARBA" id="ARBA00022786"/>
    </source>
</evidence>
<feature type="domain" description="RING-type" evidence="11">
    <location>
        <begin position="138"/>
        <end position="179"/>
    </location>
</feature>
<evidence type="ECO:0000256" key="3">
    <source>
        <dbReference type="ARBA" id="ARBA00012483"/>
    </source>
</evidence>